<dbReference type="GeneID" id="41960085"/>
<dbReference type="KEGG" id="pgri:PgNI_05138"/>
<accession>A0A6P8B3L2</accession>
<reference evidence="1 2" key="1">
    <citation type="journal article" date="2019" name="Mol. Biol. Evol.">
        <title>Blast fungal genomes show frequent chromosomal changes, gene gains and losses, and effector gene turnover.</title>
        <authorList>
            <person name="Gomez Luciano L.B."/>
            <person name="Jason Tsai I."/>
            <person name="Chuma I."/>
            <person name="Tosa Y."/>
            <person name="Chen Y.H."/>
            <person name="Li J.Y."/>
            <person name="Li M.Y."/>
            <person name="Jade Lu M.Y."/>
            <person name="Nakayashiki H."/>
            <person name="Li W.H."/>
        </authorList>
    </citation>
    <scope>NUCLEOTIDE SEQUENCE [LARGE SCALE GENOMIC DNA]</scope>
    <source>
        <strain evidence="1 2">NI907</strain>
    </source>
</reference>
<name>A0A6P8B3L2_PYRGI</name>
<reference evidence="2" key="3">
    <citation type="submission" date="2025-08" db="UniProtKB">
        <authorList>
            <consortium name="RefSeq"/>
        </authorList>
    </citation>
    <scope>IDENTIFICATION</scope>
    <source>
        <strain evidence="2">NI907</strain>
    </source>
</reference>
<keyword evidence="1" id="KW-1185">Reference proteome</keyword>
<protein>
    <submittedName>
        <fullName evidence="2">Uncharacterized protein</fullName>
    </submittedName>
</protein>
<gene>
    <name evidence="2" type="ORF">PgNI_05138</name>
</gene>
<evidence type="ECO:0000313" key="2">
    <source>
        <dbReference type="RefSeq" id="XP_030981821.1"/>
    </source>
</evidence>
<dbReference type="AlphaFoldDB" id="A0A6P8B3L2"/>
<proteinExistence type="predicted"/>
<dbReference type="Proteomes" id="UP000515153">
    <property type="component" value="Chromosome I"/>
</dbReference>
<sequence>MYLSDGSLLRDQPSQLPKVLMKGSPLKRADWVKKPLSSDGSVHMEISKAMVFSETSDRIALTETSEKMGDSHLLYLSQCTPQIFSSTISLPLSRSSTIWLSQLLSNAATRFVNPSFRDFDAKSKLSEELQDVSDDPVPPPVVNWGLLQTLHEGRYINCLESGAKLGRPRIKTTLLIVQDSAQGLDLLVLHRRGNIAGRQAGQRAGRRLFMAVQLVSTVDDTGSVKVLDHESCAIPRLVGPLAMSRSTDAVPRATKCSIYLVPHNLASGCMVTAVSRASSCRPGSEGSFRIRSLPQGRHGDSSAQLDAHQFGYHGLCGGTQLATG</sequence>
<reference evidence="2" key="2">
    <citation type="submission" date="2019-10" db="EMBL/GenBank/DDBJ databases">
        <authorList>
            <consortium name="NCBI Genome Project"/>
        </authorList>
    </citation>
    <scope>NUCLEOTIDE SEQUENCE</scope>
    <source>
        <strain evidence="2">NI907</strain>
    </source>
</reference>
<evidence type="ECO:0000313" key="1">
    <source>
        <dbReference type="Proteomes" id="UP000515153"/>
    </source>
</evidence>
<dbReference type="RefSeq" id="XP_030981821.1">
    <property type="nucleotide sequence ID" value="XM_031125176.1"/>
</dbReference>
<organism evidence="1 2">
    <name type="scientific">Pyricularia grisea</name>
    <name type="common">Crabgrass-specific blast fungus</name>
    <name type="synonym">Magnaporthe grisea</name>
    <dbReference type="NCBI Taxonomy" id="148305"/>
    <lineage>
        <taxon>Eukaryota</taxon>
        <taxon>Fungi</taxon>
        <taxon>Dikarya</taxon>
        <taxon>Ascomycota</taxon>
        <taxon>Pezizomycotina</taxon>
        <taxon>Sordariomycetes</taxon>
        <taxon>Sordariomycetidae</taxon>
        <taxon>Magnaporthales</taxon>
        <taxon>Pyriculariaceae</taxon>
        <taxon>Pyricularia</taxon>
    </lineage>
</organism>